<name>A0A0J9VQY7_PLAVI</name>
<proteinExistence type="predicted"/>
<evidence type="ECO:0000313" key="2">
    <source>
        <dbReference type="Proteomes" id="UP000053776"/>
    </source>
</evidence>
<dbReference type="EMBL" id="KQ235139">
    <property type="protein sequence ID" value="KMZ89783.1"/>
    <property type="molecule type" value="Genomic_DNA"/>
</dbReference>
<dbReference type="OrthoDB" id="386202at2759"/>
<evidence type="ECO:0000313" key="1">
    <source>
        <dbReference type="EMBL" id="KMZ89783.1"/>
    </source>
</evidence>
<reference evidence="1 2" key="1">
    <citation type="submission" date="2011-08" db="EMBL/GenBank/DDBJ databases">
        <title>The Genome Sequence of Plasmodium vivax Mauritania I.</title>
        <authorList>
            <consortium name="The Broad Institute Genome Sequencing Platform"/>
            <consortium name="The Broad Institute Genome Sequencing Center for Infectious Disease"/>
            <person name="Neafsey D."/>
            <person name="Carlton J."/>
            <person name="Barnwell J."/>
            <person name="Collins W."/>
            <person name="Escalante A."/>
            <person name="Mullikin J."/>
            <person name="Saul A."/>
            <person name="Guigo R."/>
            <person name="Camara F."/>
            <person name="Young S.K."/>
            <person name="Zeng Q."/>
            <person name="Gargeya S."/>
            <person name="Fitzgerald M."/>
            <person name="Haas B."/>
            <person name="Abouelleil A."/>
            <person name="Alvarado L."/>
            <person name="Arachchi H.M."/>
            <person name="Berlin A."/>
            <person name="Brown A."/>
            <person name="Chapman S.B."/>
            <person name="Chen Z."/>
            <person name="Dunbar C."/>
            <person name="Freedman E."/>
            <person name="Gearin G."/>
            <person name="Gellesch M."/>
            <person name="Goldberg J."/>
            <person name="Griggs A."/>
            <person name="Gujja S."/>
            <person name="Heiman D."/>
            <person name="Howarth C."/>
            <person name="Larson L."/>
            <person name="Lui A."/>
            <person name="MacDonald P.J.P."/>
            <person name="Montmayeur A."/>
            <person name="Murphy C."/>
            <person name="Neiman D."/>
            <person name="Pearson M."/>
            <person name="Priest M."/>
            <person name="Roberts A."/>
            <person name="Saif S."/>
            <person name="Shea T."/>
            <person name="Shenoy N."/>
            <person name="Sisk P."/>
            <person name="Stolte C."/>
            <person name="Sykes S."/>
            <person name="Wortman J."/>
            <person name="Nusbaum C."/>
            <person name="Birren B."/>
        </authorList>
    </citation>
    <scope>NUCLEOTIDE SEQUENCE [LARGE SCALE GENOMIC DNA]</scope>
    <source>
        <strain evidence="1 2">Mauritania I</strain>
    </source>
</reference>
<organism evidence="1 2">
    <name type="scientific">Plasmodium vivax Mauritania I</name>
    <dbReference type="NCBI Taxonomy" id="1035515"/>
    <lineage>
        <taxon>Eukaryota</taxon>
        <taxon>Sar</taxon>
        <taxon>Alveolata</taxon>
        <taxon>Apicomplexa</taxon>
        <taxon>Aconoidasida</taxon>
        <taxon>Haemosporida</taxon>
        <taxon>Plasmodiidae</taxon>
        <taxon>Plasmodium</taxon>
        <taxon>Plasmodium (Plasmodium)</taxon>
    </lineage>
</organism>
<dbReference type="Proteomes" id="UP000053776">
    <property type="component" value="Unassembled WGS sequence"/>
</dbReference>
<sequence>MEKERAYICSRFHYLIKKLLKLEPSQSDIDEKFHLEYLNYWLNYELYRVNDNIHPKVFLQDMRVNDPGNRLLNKLNGKLSYIDEDEIKNMHELFYLYRDYNYIINATTGHDVNEDQFKHYTKHCVDKYKPLEEKCLKEWTSFCKSLCNFRKKYEKIKLTDDIRKEWSYNSLPPLSKYGQMVEEVLQSPPHGDSSTLMQSSCGESVVGNVLTSCNNRDIGSKSLISDDETPALHPASSVEVNETSILVNMPPLKQRSESTYATSVISDTYSQEYSGNTGQIETKNEDGFDKHTNKIIGTSISTLGVSSLFFLFYKVNNK</sequence>
<gene>
    <name evidence="1" type="ORF">PVMG_06221</name>
</gene>
<dbReference type="AlphaFoldDB" id="A0A0J9VQY7"/>
<dbReference type="InterPro" id="IPR008780">
    <property type="entry name" value="Plasmodium_Vir"/>
</dbReference>
<dbReference type="Pfam" id="PF05795">
    <property type="entry name" value="Plasmodium_Vir"/>
    <property type="match status" value="1"/>
</dbReference>
<protein>
    <submittedName>
        <fullName evidence="1">Uncharacterized protein</fullName>
    </submittedName>
</protein>
<accession>A0A0J9VQY7</accession>